<evidence type="ECO:0000256" key="4">
    <source>
        <dbReference type="ARBA" id="ARBA00022801"/>
    </source>
</evidence>
<dbReference type="RefSeq" id="WP_324269080.1">
    <property type="nucleotide sequence ID" value="NZ_JAWLNX010000031.1"/>
</dbReference>
<dbReference type="InterPro" id="IPR001360">
    <property type="entry name" value="Glyco_hydro_1"/>
</dbReference>
<evidence type="ECO:0000256" key="2">
    <source>
        <dbReference type="ARBA" id="ARBA00010838"/>
    </source>
</evidence>
<dbReference type="NCBIfam" id="TIGR03356">
    <property type="entry name" value="BGL"/>
    <property type="match status" value="1"/>
</dbReference>
<dbReference type="PROSITE" id="PS00572">
    <property type="entry name" value="GLYCOSYL_HYDROL_F1_1"/>
    <property type="match status" value="1"/>
</dbReference>
<evidence type="ECO:0000256" key="10">
    <source>
        <dbReference type="RuleBase" id="RU361175"/>
    </source>
</evidence>
<dbReference type="EMBL" id="JAWLNX010000031">
    <property type="protein sequence ID" value="MEB3371654.1"/>
    <property type="molecule type" value="Genomic_DNA"/>
</dbReference>
<dbReference type="EC" id="3.2.1.21" evidence="3 10"/>
<keyword evidence="12" id="KW-1185">Reference proteome</keyword>
<keyword evidence="8" id="KW-0624">Polysaccharide degradation</keyword>
<keyword evidence="5" id="KW-0136">Cellulose degradation</keyword>
<dbReference type="GO" id="GO:0008422">
    <property type="term" value="F:beta-glucosidase activity"/>
    <property type="evidence" value="ECO:0007669"/>
    <property type="project" value="UniProtKB-EC"/>
</dbReference>
<sequence>MGEQLRFPDGFAWGAATASYQVEGGVAEGGRGESIWDRFAHTPGTIVGGDTGDVACDHYHRYREDVALMRELGLTHYRFSLAWPRLQPDGTGTLNPAGLDFYSRLVDELLDSGIQPWVTLYHWDLPQALEDAGGWPERDTAHRFADYAARAHAALSDRVQHWTTLNEPWVAAFLGHAEGVHAPGRRDHAAAMRAAHHLLLGHGLAMSEMRAAGAGSSCGITLNLAPVDPATEADRDLARRVDGLLNRQFLDPLLLGHHPADVLDDVADVTGSDHIRDGDERIINAPLDFLGINYYTRQVVTSSDQPRIWRPGDEPSAWPGSADMSPAPRGLPTTEMGWEVDPAGLGELLERLHRDYPAIPLYITENGAAYDDERVDGQVHDRARVDYLRAHFRTAHQAIANGVDLRGYFVWSLLDNFEWAFGFGKRFGLVHVDYDTLTRTPKDSARFYAEVTRSNGLA</sequence>
<evidence type="ECO:0000313" key="11">
    <source>
        <dbReference type="EMBL" id="MEB3371654.1"/>
    </source>
</evidence>
<keyword evidence="4 10" id="KW-0378">Hydrolase</keyword>
<proteinExistence type="inferred from homology"/>
<evidence type="ECO:0000256" key="5">
    <source>
        <dbReference type="ARBA" id="ARBA00023001"/>
    </source>
</evidence>
<dbReference type="InterPro" id="IPR018120">
    <property type="entry name" value="Glyco_hydro_1_AS"/>
</dbReference>
<gene>
    <name evidence="11" type="ORF">R4I43_30050</name>
</gene>
<dbReference type="PANTHER" id="PTHR10353:SF36">
    <property type="entry name" value="LP05116P"/>
    <property type="match status" value="1"/>
</dbReference>
<evidence type="ECO:0000256" key="7">
    <source>
        <dbReference type="ARBA" id="ARBA00023295"/>
    </source>
</evidence>
<dbReference type="PROSITE" id="PS00653">
    <property type="entry name" value="GLYCOSYL_HYDROL_F1_2"/>
    <property type="match status" value="1"/>
</dbReference>
<comment type="caution">
    <text evidence="11">The sequence shown here is derived from an EMBL/GenBank/DDBJ whole genome shotgun (WGS) entry which is preliminary data.</text>
</comment>
<dbReference type="InterPro" id="IPR033132">
    <property type="entry name" value="GH_1_N_CS"/>
</dbReference>
<protein>
    <recommendedName>
        <fullName evidence="3 10">Beta-glucosidase</fullName>
        <ecNumber evidence="3 10">3.2.1.21</ecNumber>
    </recommendedName>
</protein>
<dbReference type="InterPro" id="IPR017853">
    <property type="entry name" value="GH"/>
</dbReference>
<dbReference type="InterPro" id="IPR017736">
    <property type="entry name" value="Glyco_hydro_1_beta-glucosidase"/>
</dbReference>
<accession>A0ABU6AJU1</accession>
<keyword evidence="6" id="KW-0119">Carbohydrate metabolism</keyword>
<dbReference type="Gene3D" id="3.20.20.80">
    <property type="entry name" value="Glycosidases"/>
    <property type="match status" value="1"/>
</dbReference>
<dbReference type="PANTHER" id="PTHR10353">
    <property type="entry name" value="GLYCOSYL HYDROLASE"/>
    <property type="match status" value="1"/>
</dbReference>
<evidence type="ECO:0000256" key="8">
    <source>
        <dbReference type="ARBA" id="ARBA00023326"/>
    </source>
</evidence>
<evidence type="ECO:0000256" key="6">
    <source>
        <dbReference type="ARBA" id="ARBA00023277"/>
    </source>
</evidence>
<comment type="similarity">
    <text evidence="2 10">Belongs to the glycosyl hydrolase 1 family.</text>
</comment>
<dbReference type="Pfam" id="PF00232">
    <property type="entry name" value="Glyco_hydro_1"/>
    <property type="match status" value="1"/>
</dbReference>
<evidence type="ECO:0000256" key="9">
    <source>
        <dbReference type="PROSITE-ProRule" id="PRU10055"/>
    </source>
</evidence>
<evidence type="ECO:0000256" key="3">
    <source>
        <dbReference type="ARBA" id="ARBA00012744"/>
    </source>
</evidence>
<feature type="active site" description="Nucleophile" evidence="9">
    <location>
        <position position="365"/>
    </location>
</feature>
<dbReference type="PRINTS" id="PR00131">
    <property type="entry name" value="GLHYDRLASE1"/>
</dbReference>
<organism evidence="11 12">
    <name type="scientific">Saccharopolyspora mangrovi</name>
    <dbReference type="NCBI Taxonomy" id="3082379"/>
    <lineage>
        <taxon>Bacteria</taxon>
        <taxon>Bacillati</taxon>
        <taxon>Actinomycetota</taxon>
        <taxon>Actinomycetes</taxon>
        <taxon>Pseudonocardiales</taxon>
        <taxon>Pseudonocardiaceae</taxon>
        <taxon>Saccharopolyspora</taxon>
    </lineage>
</organism>
<reference evidence="11 12" key="1">
    <citation type="submission" date="2023-10" db="EMBL/GenBank/DDBJ databases">
        <title>Saccharopolyspora sp. nov., isolated from mangrove soil.</title>
        <authorList>
            <person name="Lu Y."/>
            <person name="Liu W."/>
        </authorList>
    </citation>
    <scope>NUCLEOTIDE SEQUENCE [LARGE SCALE GENOMIC DNA]</scope>
    <source>
        <strain evidence="11 12">S2-29</strain>
    </source>
</reference>
<keyword evidence="7 10" id="KW-0326">Glycosidase</keyword>
<comment type="catalytic activity">
    <reaction evidence="1 10">
        <text>Hydrolysis of terminal, non-reducing beta-D-glucosyl residues with release of beta-D-glucose.</text>
        <dbReference type="EC" id="3.2.1.21"/>
    </reaction>
</comment>
<dbReference type="SUPFAM" id="SSF51445">
    <property type="entry name" value="(Trans)glycosidases"/>
    <property type="match status" value="1"/>
</dbReference>
<evidence type="ECO:0000313" key="12">
    <source>
        <dbReference type="Proteomes" id="UP001327093"/>
    </source>
</evidence>
<evidence type="ECO:0000256" key="1">
    <source>
        <dbReference type="ARBA" id="ARBA00000448"/>
    </source>
</evidence>
<name>A0ABU6AJU1_9PSEU</name>
<dbReference type="Proteomes" id="UP001327093">
    <property type="component" value="Unassembled WGS sequence"/>
</dbReference>